<feature type="compositionally biased region" description="Basic and acidic residues" evidence="1">
    <location>
        <begin position="246"/>
        <end position="255"/>
    </location>
</feature>
<feature type="non-terminal residue" evidence="3">
    <location>
        <position position="1"/>
    </location>
</feature>
<keyword evidence="2" id="KW-0812">Transmembrane</keyword>
<comment type="caution">
    <text evidence="3">The sequence shown here is derived from an EMBL/GenBank/DDBJ whole genome shotgun (WGS) entry which is preliminary data.</text>
</comment>
<dbReference type="AlphaFoldDB" id="A0A4Y2GQQ4"/>
<evidence type="ECO:0000256" key="1">
    <source>
        <dbReference type="SAM" id="MobiDB-lite"/>
    </source>
</evidence>
<proteinExistence type="predicted"/>
<name>A0A4Y2GQQ4_ARAVE</name>
<dbReference type="EMBL" id="BGPR01178517">
    <property type="protein sequence ID" value="GBM54878.1"/>
    <property type="molecule type" value="Genomic_DNA"/>
</dbReference>
<keyword evidence="2" id="KW-0472">Membrane</keyword>
<evidence type="ECO:0000313" key="3">
    <source>
        <dbReference type="EMBL" id="GBM54878.1"/>
    </source>
</evidence>
<sequence length="255" mass="28107">VKLIWWSRRGNKGSRNPIFIVQVALLFVILRAGFTIVEGGGGDGPTSYPSIDDHNIHARSANIASSVEFGLPSEIVTAVEIVDGRLTGLYRSQALHQAKTPPKGNFSSTRLFTKAPSDHSNRVRSFAVASLCFTQKCQVSARFDFDFFRSKRSSPESQEGPLPFFKANASPFWSLKPLCLPQGPILLKTPLFGGSKTKIFANLCVVCCNLYCNPKNQRQTHSRNPIPRGSHYADSKPSLYCPVGGGEKHPRWKGE</sequence>
<feature type="region of interest" description="Disordered" evidence="1">
    <location>
        <begin position="217"/>
        <end position="255"/>
    </location>
</feature>
<gene>
    <name evidence="3" type="ORF">AVEN_116086_1</name>
</gene>
<evidence type="ECO:0000313" key="4">
    <source>
        <dbReference type="Proteomes" id="UP000499080"/>
    </source>
</evidence>
<reference evidence="3 4" key="1">
    <citation type="journal article" date="2019" name="Sci. Rep.">
        <title>Orb-weaving spider Araneus ventricosus genome elucidates the spidroin gene catalogue.</title>
        <authorList>
            <person name="Kono N."/>
            <person name="Nakamura H."/>
            <person name="Ohtoshi R."/>
            <person name="Moran D.A.P."/>
            <person name="Shinohara A."/>
            <person name="Yoshida Y."/>
            <person name="Fujiwara M."/>
            <person name="Mori M."/>
            <person name="Tomita M."/>
            <person name="Arakawa K."/>
        </authorList>
    </citation>
    <scope>NUCLEOTIDE SEQUENCE [LARGE SCALE GENOMIC DNA]</scope>
</reference>
<keyword evidence="2" id="KW-1133">Transmembrane helix</keyword>
<dbReference type="Proteomes" id="UP000499080">
    <property type="component" value="Unassembled WGS sequence"/>
</dbReference>
<accession>A0A4Y2GQQ4</accession>
<protein>
    <submittedName>
        <fullName evidence="3">Uncharacterized protein</fullName>
    </submittedName>
</protein>
<feature type="transmembrane region" description="Helical" evidence="2">
    <location>
        <begin position="18"/>
        <end position="37"/>
    </location>
</feature>
<evidence type="ECO:0000256" key="2">
    <source>
        <dbReference type="SAM" id="Phobius"/>
    </source>
</evidence>
<keyword evidence="4" id="KW-1185">Reference proteome</keyword>
<organism evidence="3 4">
    <name type="scientific">Araneus ventricosus</name>
    <name type="common">Orbweaver spider</name>
    <name type="synonym">Epeira ventricosa</name>
    <dbReference type="NCBI Taxonomy" id="182803"/>
    <lineage>
        <taxon>Eukaryota</taxon>
        <taxon>Metazoa</taxon>
        <taxon>Ecdysozoa</taxon>
        <taxon>Arthropoda</taxon>
        <taxon>Chelicerata</taxon>
        <taxon>Arachnida</taxon>
        <taxon>Araneae</taxon>
        <taxon>Araneomorphae</taxon>
        <taxon>Entelegynae</taxon>
        <taxon>Araneoidea</taxon>
        <taxon>Araneidae</taxon>
        <taxon>Araneus</taxon>
    </lineage>
</organism>